<dbReference type="PANTHER" id="PTHR30560:SF3">
    <property type="entry name" value="TRIGGER FACTOR-LIKE PROTEIN TIG, CHLOROPLASTIC"/>
    <property type="match status" value="1"/>
</dbReference>
<dbReference type="InterPro" id="IPR046357">
    <property type="entry name" value="PPIase_dom_sf"/>
</dbReference>
<accession>A0ABR6PD31</accession>
<name>A0ABR6PD31_9SPIR</name>
<evidence type="ECO:0000259" key="10">
    <source>
        <dbReference type="Pfam" id="PF05697"/>
    </source>
</evidence>
<reference evidence="12 13" key="1">
    <citation type="submission" date="2020-08" db="EMBL/GenBank/DDBJ databases">
        <title>Genomic Encyclopedia of Type Strains, Phase IV (KMG-IV): sequencing the most valuable type-strain genomes for metagenomic binning, comparative biology and taxonomic classification.</title>
        <authorList>
            <person name="Goeker M."/>
        </authorList>
    </citation>
    <scope>NUCLEOTIDE SEQUENCE [LARGE SCALE GENOMIC DNA]</scope>
    <source>
        <strain evidence="12 13">DSM 24625</strain>
    </source>
</reference>
<comment type="function">
    <text evidence="9">Involved in protein export. Acts as a chaperone by maintaining the newly synthesized protein in an open conformation. Functions as a peptidyl-prolyl cis-trans isomerase.</text>
</comment>
<comment type="caution">
    <text evidence="12">The sequence shown here is derived from an EMBL/GenBank/DDBJ whole genome shotgun (WGS) entry which is preliminary data.</text>
</comment>
<gene>
    <name evidence="9" type="primary">tig</name>
    <name evidence="12" type="ORF">HNP68_000180</name>
</gene>
<dbReference type="PANTHER" id="PTHR30560">
    <property type="entry name" value="TRIGGER FACTOR CHAPERONE AND PEPTIDYL-PROLYL CIS/TRANS ISOMERASE"/>
    <property type="match status" value="1"/>
</dbReference>
<dbReference type="InterPro" id="IPR008880">
    <property type="entry name" value="Trigger_fac_C"/>
</dbReference>
<evidence type="ECO:0000256" key="5">
    <source>
        <dbReference type="ARBA" id="ARBA00023110"/>
    </source>
</evidence>
<protein>
    <recommendedName>
        <fullName evidence="4 9">Trigger factor</fullName>
        <shortName evidence="9">TF</shortName>
        <ecNumber evidence="3 9">5.2.1.8</ecNumber>
    </recommendedName>
    <alternativeName>
        <fullName evidence="8 9">PPIase</fullName>
    </alternativeName>
</protein>
<feature type="domain" description="Trigger factor C-terminal" evidence="11">
    <location>
        <begin position="272"/>
        <end position="429"/>
    </location>
</feature>
<dbReference type="SUPFAM" id="SSF102735">
    <property type="entry name" value="Trigger factor ribosome-binding domain"/>
    <property type="match status" value="1"/>
</dbReference>
<dbReference type="InterPro" id="IPR008881">
    <property type="entry name" value="Trigger_fac_ribosome-bd_bac"/>
</dbReference>
<evidence type="ECO:0000259" key="11">
    <source>
        <dbReference type="Pfam" id="PF05698"/>
    </source>
</evidence>
<comment type="domain">
    <text evidence="9">Consists of 3 domains; the N-terminus binds the ribosome, the middle domain has PPIase activity, while the C-terminus has intrinsic chaperone activity on its own.</text>
</comment>
<dbReference type="Gene3D" id="1.10.3120.10">
    <property type="entry name" value="Trigger factor, C-terminal domain"/>
    <property type="match status" value="1"/>
</dbReference>
<proteinExistence type="inferred from homology"/>
<evidence type="ECO:0000256" key="8">
    <source>
        <dbReference type="ARBA" id="ARBA00029986"/>
    </source>
</evidence>
<evidence type="ECO:0000256" key="1">
    <source>
        <dbReference type="ARBA" id="ARBA00000971"/>
    </source>
</evidence>
<evidence type="ECO:0000256" key="2">
    <source>
        <dbReference type="ARBA" id="ARBA00005464"/>
    </source>
</evidence>
<dbReference type="Pfam" id="PF05698">
    <property type="entry name" value="Trigger_C"/>
    <property type="match status" value="1"/>
</dbReference>
<dbReference type="InterPro" id="IPR037041">
    <property type="entry name" value="Trigger_fac_C_sf"/>
</dbReference>
<sequence>MILSKDIKLLPGSKVEVVIRVSKNVIQEKYNLLLQDYSSRLKIQGFRVGKVPINIIESKYSEGLRATVLEEVVNNSLKEFFKEESRMPLSYASPIIKEKNLRLNLDKDFEFTFVYETYPEFKIPNFDSIDIEVEVPEVLIDDFDIDNEISRLQIENSIIIEDEEGIVKEDSIVKVDFVELDDVLNEIVSTKRQDFVFTVGKSETYYDFDRDVVGMKLNEERLIKKSYVTDYKFEELAGSSRKLKIKIKSIKKRDLPLINDEFAKDISDRYNTLDDLKSFIRSNILNLIEEKKEALKLNKFFSTISEKLEIDIPHSMIEAEIEIAFKDIAKQNKISLEEFKSMFYSSGYVGGNNVKDEILGNLKSKLIIQKMVDLDPIEVTESELKDEMIKQSENSGVNYEEIKKFYEDQNLISYLKDDIKRKRVNKKILANLKEVKGKQVSFKDFVNCKICE</sequence>
<dbReference type="RefSeq" id="WP_183219497.1">
    <property type="nucleotide sequence ID" value="NZ_CP123998.1"/>
</dbReference>
<dbReference type="InterPro" id="IPR005215">
    <property type="entry name" value="Trig_fac"/>
</dbReference>
<dbReference type="PIRSF" id="PIRSF003095">
    <property type="entry name" value="Trigger_factor"/>
    <property type="match status" value="1"/>
</dbReference>
<evidence type="ECO:0000256" key="9">
    <source>
        <dbReference type="HAMAP-Rule" id="MF_00303"/>
    </source>
</evidence>
<comment type="catalytic activity">
    <reaction evidence="1 9">
        <text>[protein]-peptidylproline (omega=180) = [protein]-peptidylproline (omega=0)</text>
        <dbReference type="Rhea" id="RHEA:16237"/>
        <dbReference type="Rhea" id="RHEA-COMP:10747"/>
        <dbReference type="Rhea" id="RHEA-COMP:10748"/>
        <dbReference type="ChEBI" id="CHEBI:83833"/>
        <dbReference type="ChEBI" id="CHEBI:83834"/>
        <dbReference type="EC" id="5.2.1.8"/>
    </reaction>
</comment>
<dbReference type="SUPFAM" id="SSF54534">
    <property type="entry name" value="FKBP-like"/>
    <property type="match status" value="1"/>
</dbReference>
<keyword evidence="9" id="KW-0131">Cell cycle</keyword>
<dbReference type="SUPFAM" id="SSF109998">
    <property type="entry name" value="Triger factor/SurA peptide-binding domain-like"/>
    <property type="match status" value="1"/>
</dbReference>
<keyword evidence="9" id="KW-0963">Cytoplasm</keyword>
<keyword evidence="6 9" id="KW-0143">Chaperone</keyword>
<dbReference type="InterPro" id="IPR027304">
    <property type="entry name" value="Trigger_fact/SurA_dom_sf"/>
</dbReference>
<dbReference type="HAMAP" id="MF_00303">
    <property type="entry name" value="Trigger_factor_Tig"/>
    <property type="match status" value="1"/>
</dbReference>
<dbReference type="Pfam" id="PF05697">
    <property type="entry name" value="Trigger_N"/>
    <property type="match status" value="1"/>
</dbReference>
<keyword evidence="9" id="KW-0132">Cell division</keyword>
<dbReference type="Proteomes" id="UP000555838">
    <property type="component" value="Unassembled WGS sequence"/>
</dbReference>
<feature type="domain" description="Trigger factor ribosome-binding bacterial" evidence="10">
    <location>
        <begin position="7"/>
        <end position="152"/>
    </location>
</feature>
<evidence type="ECO:0000256" key="3">
    <source>
        <dbReference type="ARBA" id="ARBA00013194"/>
    </source>
</evidence>
<evidence type="ECO:0000256" key="7">
    <source>
        <dbReference type="ARBA" id="ARBA00023235"/>
    </source>
</evidence>
<dbReference type="EC" id="5.2.1.8" evidence="3 9"/>
<organism evidence="12 13">
    <name type="scientific">Borreliella yangtzensis</name>
    <dbReference type="NCBI Taxonomy" id="683292"/>
    <lineage>
        <taxon>Bacteria</taxon>
        <taxon>Pseudomonadati</taxon>
        <taxon>Spirochaetota</taxon>
        <taxon>Spirochaetia</taxon>
        <taxon>Spirochaetales</taxon>
        <taxon>Borreliaceae</taxon>
        <taxon>Borreliella</taxon>
    </lineage>
</organism>
<dbReference type="EMBL" id="JACHFG010000001">
    <property type="protein sequence ID" value="MBB6042596.1"/>
    <property type="molecule type" value="Genomic_DNA"/>
</dbReference>
<comment type="similarity">
    <text evidence="2 9">Belongs to the FKBP-type PPIase family. Tig subfamily.</text>
</comment>
<keyword evidence="13" id="KW-1185">Reference proteome</keyword>
<evidence type="ECO:0000256" key="6">
    <source>
        <dbReference type="ARBA" id="ARBA00023186"/>
    </source>
</evidence>
<dbReference type="Gene3D" id="3.10.50.40">
    <property type="match status" value="1"/>
</dbReference>
<comment type="subcellular location">
    <subcellularLocation>
        <location evidence="9">Cytoplasm</location>
    </subcellularLocation>
    <text evidence="9">About half TF is bound to the ribosome near the polypeptide exit tunnel while the other half is free in the cytoplasm.</text>
</comment>
<keyword evidence="5 9" id="KW-0697">Rotamase</keyword>
<dbReference type="InterPro" id="IPR036611">
    <property type="entry name" value="Trigger_fac_ribosome-bd_sf"/>
</dbReference>
<evidence type="ECO:0000313" key="12">
    <source>
        <dbReference type="EMBL" id="MBB6042596.1"/>
    </source>
</evidence>
<keyword evidence="7 9" id="KW-0413">Isomerase</keyword>
<dbReference type="NCBIfam" id="TIGR00115">
    <property type="entry name" value="tig"/>
    <property type="match status" value="1"/>
</dbReference>
<evidence type="ECO:0000313" key="13">
    <source>
        <dbReference type="Proteomes" id="UP000555838"/>
    </source>
</evidence>
<evidence type="ECO:0000256" key="4">
    <source>
        <dbReference type="ARBA" id="ARBA00016902"/>
    </source>
</evidence>
<dbReference type="Gene3D" id="3.30.70.1050">
    <property type="entry name" value="Trigger factor ribosome-binding domain"/>
    <property type="match status" value="1"/>
</dbReference>